<dbReference type="UniPathway" id="UPA00539"/>
<comment type="pathway">
    <text evidence="1 5">Cofactor biosynthesis; pyrroloquinoline quinone biosynthesis.</text>
</comment>
<dbReference type="EMBL" id="JACHFM010000004">
    <property type="protein sequence ID" value="MBB5223791.1"/>
    <property type="molecule type" value="Genomic_DNA"/>
</dbReference>
<dbReference type="RefSeq" id="WP_184153391.1">
    <property type="nucleotide sequence ID" value="NZ_JACHFM010000004.1"/>
</dbReference>
<evidence type="ECO:0000256" key="1">
    <source>
        <dbReference type="ARBA" id="ARBA00004886"/>
    </source>
</evidence>
<dbReference type="AlphaFoldDB" id="A0A840SXF8"/>
<dbReference type="Pfam" id="PF08042">
    <property type="entry name" value="PqqA"/>
    <property type="match status" value="1"/>
</dbReference>
<name>A0A840SXF8_9RHOB</name>
<gene>
    <name evidence="5" type="primary">pqqA</name>
    <name evidence="6" type="ORF">HNP73_003745</name>
</gene>
<evidence type="ECO:0000313" key="6">
    <source>
        <dbReference type="EMBL" id="MBB5223791.1"/>
    </source>
</evidence>
<dbReference type="GO" id="GO:0018189">
    <property type="term" value="P:pyrroloquinoline quinone biosynthetic process"/>
    <property type="evidence" value="ECO:0007669"/>
    <property type="project" value="UniProtKB-UniRule"/>
</dbReference>
<keyword evidence="4 5" id="KW-0884">PQQ biosynthesis</keyword>
<dbReference type="Proteomes" id="UP000549457">
    <property type="component" value="Unassembled WGS sequence"/>
</dbReference>
<protein>
    <recommendedName>
        <fullName evidence="3 5">Coenzyme PQQ synthesis protein A</fullName>
    </recommendedName>
    <alternativeName>
        <fullName evidence="5">Pyrroloquinoline quinone biosynthesis protein A</fullName>
    </alternativeName>
</protein>
<comment type="function">
    <text evidence="5">Required for coenzyme pyrroloquinoline quinone (PQQ) biosynthesis. PQQ is probably formed by cross-linking a specific glutamate to a specific tyrosine residue and excising these residues from the peptide.</text>
</comment>
<evidence type="ECO:0000256" key="5">
    <source>
        <dbReference type="HAMAP-Rule" id="MF_00656"/>
    </source>
</evidence>
<evidence type="ECO:0000256" key="2">
    <source>
        <dbReference type="ARBA" id="ARBA00009325"/>
    </source>
</evidence>
<keyword evidence="7" id="KW-1185">Reference proteome</keyword>
<evidence type="ECO:0000313" key="7">
    <source>
        <dbReference type="Proteomes" id="UP000549457"/>
    </source>
</evidence>
<organism evidence="6 7">
    <name type="scientific">Amaricoccus macauensis</name>
    <dbReference type="NCBI Taxonomy" id="57001"/>
    <lineage>
        <taxon>Bacteria</taxon>
        <taxon>Pseudomonadati</taxon>
        <taxon>Pseudomonadota</taxon>
        <taxon>Alphaproteobacteria</taxon>
        <taxon>Rhodobacterales</taxon>
        <taxon>Paracoccaceae</taxon>
        <taxon>Amaricoccus</taxon>
    </lineage>
</organism>
<dbReference type="NCBIfam" id="TIGR02107">
    <property type="entry name" value="PQQ_syn_pqqA"/>
    <property type="match status" value="1"/>
</dbReference>
<sequence length="30" mass="3361">MAWTAPRIEEISCGMEINMYAPADDEGVLF</sequence>
<proteinExistence type="inferred from homology"/>
<dbReference type="HAMAP" id="MF_00656">
    <property type="entry name" value="PQQ_syn_PqqA"/>
    <property type="match status" value="1"/>
</dbReference>
<feature type="cross-link" description="Pyrroloquinoline quinone (Glu-Tyr)" evidence="5">
    <location>
        <begin position="16"/>
        <end position="20"/>
    </location>
</feature>
<comment type="caution">
    <text evidence="6">The sequence shown here is derived from an EMBL/GenBank/DDBJ whole genome shotgun (WGS) entry which is preliminary data.</text>
</comment>
<dbReference type="InterPro" id="IPR011725">
    <property type="entry name" value="PQQ_synth_PqqA"/>
</dbReference>
<evidence type="ECO:0000256" key="4">
    <source>
        <dbReference type="ARBA" id="ARBA00022905"/>
    </source>
</evidence>
<evidence type="ECO:0000256" key="3">
    <source>
        <dbReference type="ARBA" id="ARBA00015086"/>
    </source>
</evidence>
<reference evidence="6 7" key="1">
    <citation type="submission" date="2020-08" db="EMBL/GenBank/DDBJ databases">
        <title>Genomic Encyclopedia of Type Strains, Phase IV (KMG-IV): sequencing the most valuable type-strain genomes for metagenomic binning, comparative biology and taxonomic classification.</title>
        <authorList>
            <person name="Goeker M."/>
        </authorList>
    </citation>
    <scope>NUCLEOTIDE SEQUENCE [LARGE SCALE GENOMIC DNA]</scope>
    <source>
        <strain evidence="6 7">DSM 101730</strain>
    </source>
</reference>
<comment type="similarity">
    <text evidence="2 5">Belongs to the PqqA family.</text>
</comment>
<accession>A0A840SXF8</accession>